<dbReference type="SMART" id="SM00614">
    <property type="entry name" value="ZnF_BED"/>
    <property type="match status" value="1"/>
</dbReference>
<evidence type="ECO:0000256" key="3">
    <source>
        <dbReference type="ARBA" id="ARBA00022833"/>
    </source>
</evidence>
<dbReference type="PANTHER" id="PTHR34396">
    <property type="entry name" value="OS03G0264950 PROTEIN-RELATED"/>
    <property type="match status" value="1"/>
</dbReference>
<dbReference type="InterPro" id="IPR003656">
    <property type="entry name" value="Znf_BED"/>
</dbReference>
<reference evidence="7" key="1">
    <citation type="submission" date="2022-12" db="EMBL/GenBank/DDBJ databases">
        <title>Draft genome assemblies for two species of Escallonia (Escalloniales).</title>
        <authorList>
            <person name="Chanderbali A."/>
            <person name="Dervinis C."/>
            <person name="Anghel I."/>
            <person name="Soltis D."/>
            <person name="Soltis P."/>
            <person name="Zapata F."/>
        </authorList>
    </citation>
    <scope>NUCLEOTIDE SEQUENCE</scope>
    <source>
        <strain evidence="7">UCBG64.0493</strain>
        <tissue evidence="7">Leaf</tissue>
    </source>
</reference>
<protein>
    <recommendedName>
        <fullName evidence="6">BED-type domain-containing protein</fullName>
    </recommendedName>
</protein>
<dbReference type="EMBL" id="JAVXUP010000019">
    <property type="protein sequence ID" value="KAK3042544.1"/>
    <property type="molecule type" value="Genomic_DNA"/>
</dbReference>
<dbReference type="GO" id="GO:0005634">
    <property type="term" value="C:nucleus"/>
    <property type="evidence" value="ECO:0007669"/>
    <property type="project" value="TreeGrafter"/>
</dbReference>
<proteinExistence type="predicted"/>
<evidence type="ECO:0000256" key="1">
    <source>
        <dbReference type="ARBA" id="ARBA00022723"/>
    </source>
</evidence>
<dbReference type="Pfam" id="PF02892">
    <property type="entry name" value="zf-BED"/>
    <property type="match status" value="1"/>
</dbReference>
<evidence type="ECO:0000256" key="2">
    <source>
        <dbReference type="ARBA" id="ARBA00022771"/>
    </source>
</evidence>
<organism evidence="7 8">
    <name type="scientific">Escallonia herrerae</name>
    <dbReference type="NCBI Taxonomy" id="1293975"/>
    <lineage>
        <taxon>Eukaryota</taxon>
        <taxon>Viridiplantae</taxon>
        <taxon>Streptophyta</taxon>
        <taxon>Embryophyta</taxon>
        <taxon>Tracheophyta</taxon>
        <taxon>Spermatophyta</taxon>
        <taxon>Magnoliopsida</taxon>
        <taxon>eudicotyledons</taxon>
        <taxon>Gunneridae</taxon>
        <taxon>Pentapetalae</taxon>
        <taxon>asterids</taxon>
        <taxon>campanulids</taxon>
        <taxon>Escalloniales</taxon>
        <taxon>Escalloniaceae</taxon>
        <taxon>Escallonia</taxon>
    </lineage>
</organism>
<name>A0AA88XDJ1_9ASTE</name>
<feature type="domain" description="BED-type" evidence="6">
    <location>
        <begin position="33"/>
        <end position="100"/>
    </location>
</feature>
<evidence type="ECO:0000313" key="8">
    <source>
        <dbReference type="Proteomes" id="UP001188597"/>
    </source>
</evidence>
<dbReference type="Proteomes" id="UP001188597">
    <property type="component" value="Unassembled WGS sequence"/>
</dbReference>
<dbReference type="AlphaFoldDB" id="A0AA88XDJ1"/>
<sequence length="115" mass="12843">MVDDGGEVGVGGSSNSCPLPPRPPKRKKETSTRESSQVWDHFQKIKGNTPSEPDPEIAICKYCSKRYDYTGANGTSSLWSHIRSLKPLLMFLHERTDEDTEALAEAKEKFKSSIE</sequence>
<dbReference type="GO" id="GO:1990837">
    <property type="term" value="F:sequence-specific double-stranded DNA binding"/>
    <property type="evidence" value="ECO:0007669"/>
    <property type="project" value="TreeGrafter"/>
</dbReference>
<dbReference type="GO" id="GO:0008270">
    <property type="term" value="F:zinc ion binding"/>
    <property type="evidence" value="ECO:0007669"/>
    <property type="project" value="UniProtKB-KW"/>
</dbReference>
<evidence type="ECO:0000259" key="6">
    <source>
        <dbReference type="PROSITE" id="PS50808"/>
    </source>
</evidence>
<dbReference type="InterPro" id="IPR053031">
    <property type="entry name" value="Cuticle_assoc_protein"/>
</dbReference>
<evidence type="ECO:0000256" key="5">
    <source>
        <dbReference type="SAM" id="MobiDB-lite"/>
    </source>
</evidence>
<dbReference type="InterPro" id="IPR036236">
    <property type="entry name" value="Znf_C2H2_sf"/>
</dbReference>
<evidence type="ECO:0000313" key="7">
    <source>
        <dbReference type="EMBL" id="KAK3042544.1"/>
    </source>
</evidence>
<comment type="caution">
    <text evidence="7">The sequence shown here is derived from an EMBL/GenBank/DDBJ whole genome shotgun (WGS) entry which is preliminary data.</text>
</comment>
<keyword evidence="8" id="KW-1185">Reference proteome</keyword>
<keyword evidence="2 4" id="KW-0863">Zinc-finger</keyword>
<dbReference type="PANTHER" id="PTHR34396:SF27">
    <property type="entry name" value="OS08G0208700 PROTEIN"/>
    <property type="match status" value="1"/>
</dbReference>
<keyword evidence="1" id="KW-0479">Metal-binding</keyword>
<gene>
    <name evidence="7" type="ORF">RJ639_000268</name>
</gene>
<accession>A0AA88XDJ1</accession>
<feature type="region of interest" description="Disordered" evidence="5">
    <location>
        <begin position="1"/>
        <end position="37"/>
    </location>
</feature>
<dbReference type="GO" id="GO:0006357">
    <property type="term" value="P:regulation of transcription by RNA polymerase II"/>
    <property type="evidence" value="ECO:0007669"/>
    <property type="project" value="TreeGrafter"/>
</dbReference>
<evidence type="ECO:0000256" key="4">
    <source>
        <dbReference type="PROSITE-ProRule" id="PRU00027"/>
    </source>
</evidence>
<keyword evidence="3" id="KW-0862">Zinc</keyword>
<dbReference type="PROSITE" id="PS50808">
    <property type="entry name" value="ZF_BED"/>
    <property type="match status" value="1"/>
</dbReference>
<dbReference type="SUPFAM" id="SSF57667">
    <property type="entry name" value="beta-beta-alpha zinc fingers"/>
    <property type="match status" value="1"/>
</dbReference>